<evidence type="ECO:0000313" key="2">
    <source>
        <dbReference type="Proteomes" id="UP000765509"/>
    </source>
</evidence>
<comment type="caution">
    <text evidence="1">The sequence shown here is derived from an EMBL/GenBank/DDBJ whole genome shotgun (WGS) entry which is preliminary data.</text>
</comment>
<dbReference type="Proteomes" id="UP000765509">
    <property type="component" value="Unassembled WGS sequence"/>
</dbReference>
<dbReference type="EMBL" id="AVOT02000420">
    <property type="protein sequence ID" value="MBW0462790.1"/>
    <property type="molecule type" value="Genomic_DNA"/>
</dbReference>
<sequence length="70" mass="7796">MLESDLKNNPLNDLGTDGRAGCALVMAEECQQDSRSQPGSRGKEQEICAMWLQGLPEAYHTIKKLFTNQQ</sequence>
<dbReference type="AlphaFoldDB" id="A0A9Q3GCX5"/>
<proteinExistence type="predicted"/>
<accession>A0A9Q3GCX5</accession>
<evidence type="ECO:0000313" key="1">
    <source>
        <dbReference type="EMBL" id="MBW0462790.1"/>
    </source>
</evidence>
<gene>
    <name evidence="1" type="ORF">O181_002505</name>
</gene>
<reference evidence="1" key="1">
    <citation type="submission" date="2021-03" db="EMBL/GenBank/DDBJ databases">
        <title>Draft genome sequence of rust myrtle Austropuccinia psidii MF-1, a brazilian biotype.</title>
        <authorList>
            <person name="Quecine M.C."/>
            <person name="Pachon D.M.R."/>
            <person name="Bonatelli M.L."/>
            <person name="Correr F.H."/>
            <person name="Franceschini L.M."/>
            <person name="Leite T.F."/>
            <person name="Margarido G.R.A."/>
            <person name="Almeida C.A."/>
            <person name="Ferrarezi J.A."/>
            <person name="Labate C.A."/>
        </authorList>
    </citation>
    <scope>NUCLEOTIDE SEQUENCE</scope>
    <source>
        <strain evidence="1">MF-1</strain>
    </source>
</reference>
<name>A0A9Q3GCX5_9BASI</name>
<keyword evidence="2" id="KW-1185">Reference proteome</keyword>
<organism evidence="1 2">
    <name type="scientific">Austropuccinia psidii MF-1</name>
    <dbReference type="NCBI Taxonomy" id="1389203"/>
    <lineage>
        <taxon>Eukaryota</taxon>
        <taxon>Fungi</taxon>
        <taxon>Dikarya</taxon>
        <taxon>Basidiomycota</taxon>
        <taxon>Pucciniomycotina</taxon>
        <taxon>Pucciniomycetes</taxon>
        <taxon>Pucciniales</taxon>
        <taxon>Sphaerophragmiaceae</taxon>
        <taxon>Austropuccinia</taxon>
    </lineage>
</organism>
<protein>
    <submittedName>
        <fullName evidence="1">Uncharacterized protein</fullName>
    </submittedName>
</protein>